<evidence type="ECO:0000256" key="2">
    <source>
        <dbReference type="RuleBase" id="RU369002"/>
    </source>
</evidence>
<reference evidence="4" key="1">
    <citation type="submission" date="2023-03" db="EMBL/GenBank/DDBJ databases">
        <authorList>
            <person name="Steffen K."/>
            <person name="Cardenas P."/>
        </authorList>
    </citation>
    <scope>NUCLEOTIDE SEQUENCE</scope>
</reference>
<evidence type="ECO:0000256" key="1">
    <source>
        <dbReference type="ARBA" id="ARBA00022490"/>
    </source>
</evidence>
<keyword evidence="5" id="KW-1185">Reference proteome</keyword>
<dbReference type="InterPro" id="IPR018222">
    <property type="entry name" value="Nuclear_transport_factor_2_euk"/>
</dbReference>
<dbReference type="GO" id="GO:0005635">
    <property type="term" value="C:nuclear envelope"/>
    <property type="evidence" value="ECO:0007669"/>
    <property type="project" value="UniProtKB-ARBA"/>
</dbReference>
<name>A0AA35SDZ9_GEOBA</name>
<keyword evidence="2" id="KW-0813">Transport</keyword>
<keyword evidence="2" id="KW-0653">Protein transport</keyword>
<dbReference type="AlphaFoldDB" id="A0AA35SDZ9"/>
<dbReference type="PANTHER" id="PTHR12612">
    <property type="entry name" value="NUCLEAR TRANSPORT FACTOR 2"/>
    <property type="match status" value="1"/>
</dbReference>
<dbReference type="GO" id="GO:0005737">
    <property type="term" value="C:cytoplasm"/>
    <property type="evidence" value="ECO:0007669"/>
    <property type="project" value="UniProtKB-SubCell"/>
</dbReference>
<feature type="domain" description="NTF2" evidence="3">
    <location>
        <begin position="7"/>
        <end position="118"/>
    </location>
</feature>
<evidence type="ECO:0000313" key="5">
    <source>
        <dbReference type="Proteomes" id="UP001174909"/>
    </source>
</evidence>
<evidence type="ECO:0000313" key="4">
    <source>
        <dbReference type="EMBL" id="CAI8028335.1"/>
    </source>
</evidence>
<dbReference type="PROSITE" id="PS50177">
    <property type="entry name" value="NTF2_DOMAIN"/>
    <property type="match status" value="1"/>
</dbReference>
<protein>
    <recommendedName>
        <fullName evidence="2">Nuclear transport factor 2</fullName>
        <shortName evidence="2">NTF-2</shortName>
    </recommendedName>
</protein>
<dbReference type="Gene3D" id="3.10.450.50">
    <property type="match status" value="1"/>
</dbReference>
<dbReference type="GO" id="GO:0051028">
    <property type="term" value="P:mRNA transport"/>
    <property type="evidence" value="ECO:0007669"/>
    <property type="project" value="UniProtKB-UniRule"/>
</dbReference>
<organism evidence="4 5">
    <name type="scientific">Geodia barretti</name>
    <name type="common">Barrett's horny sponge</name>
    <dbReference type="NCBI Taxonomy" id="519541"/>
    <lineage>
        <taxon>Eukaryota</taxon>
        <taxon>Metazoa</taxon>
        <taxon>Porifera</taxon>
        <taxon>Demospongiae</taxon>
        <taxon>Heteroscleromorpha</taxon>
        <taxon>Tetractinellida</taxon>
        <taxon>Astrophorina</taxon>
        <taxon>Geodiidae</taxon>
        <taxon>Geodia</taxon>
    </lineage>
</organism>
<dbReference type="CDD" id="cd00780">
    <property type="entry name" value="NTF2"/>
    <property type="match status" value="1"/>
</dbReference>
<evidence type="ECO:0000259" key="3">
    <source>
        <dbReference type="PROSITE" id="PS50177"/>
    </source>
</evidence>
<accession>A0AA35SDZ9</accession>
<keyword evidence="2" id="KW-0539">Nucleus</keyword>
<dbReference type="EMBL" id="CASHTH010002325">
    <property type="protein sequence ID" value="CAI8028335.1"/>
    <property type="molecule type" value="Genomic_DNA"/>
</dbReference>
<dbReference type="GO" id="GO:0006606">
    <property type="term" value="P:protein import into nucleus"/>
    <property type="evidence" value="ECO:0007669"/>
    <property type="project" value="UniProtKB-ARBA"/>
</dbReference>
<dbReference type="InterPro" id="IPR032710">
    <property type="entry name" value="NTF2-like_dom_sf"/>
</dbReference>
<sequence>MSSPEVIGKQFVAAFYQTFDTNRAGLAPLYGQGAMLSYEGELFSGQEAIVQKLTSLPFQTIVHQVTTHDFHLTVDGGLLVTVVGQLKADSDPIHGFTEVFYLKQVGDGLFVFNDIFRLALHHQ</sequence>
<proteinExistence type="predicted"/>
<dbReference type="SUPFAM" id="SSF54427">
    <property type="entry name" value="NTF2-like"/>
    <property type="match status" value="1"/>
</dbReference>
<dbReference type="InterPro" id="IPR002075">
    <property type="entry name" value="NTF2_dom"/>
</dbReference>
<dbReference type="FunFam" id="3.10.450.50:FF:000005">
    <property type="entry name" value="Nuclear transport factor 2"/>
    <property type="match status" value="1"/>
</dbReference>
<gene>
    <name evidence="4" type="ORF">GBAR_LOCUS16173</name>
</gene>
<comment type="function">
    <text evidence="2">Has a role in nuclear-cytoplasmic transport of proteins and mRNAs.</text>
</comment>
<dbReference type="InterPro" id="IPR045875">
    <property type="entry name" value="NTF2"/>
</dbReference>
<comment type="subcellular location">
    <subcellularLocation>
        <location evidence="2">Cytoplasm</location>
    </subcellularLocation>
    <subcellularLocation>
        <location evidence="2">Nucleus</location>
    </subcellularLocation>
</comment>
<dbReference type="Proteomes" id="UP001174909">
    <property type="component" value="Unassembled WGS sequence"/>
</dbReference>
<keyword evidence="1 2" id="KW-0963">Cytoplasm</keyword>
<dbReference type="Pfam" id="PF02136">
    <property type="entry name" value="NTF2"/>
    <property type="match status" value="1"/>
</dbReference>
<comment type="caution">
    <text evidence="4">The sequence shown here is derived from an EMBL/GenBank/DDBJ whole genome shotgun (WGS) entry which is preliminary data.</text>
</comment>